<dbReference type="Pfam" id="PF00884">
    <property type="entry name" value="Sulfatase"/>
    <property type="match status" value="1"/>
</dbReference>
<dbReference type="PANTHER" id="PTHR10342">
    <property type="entry name" value="ARYLSULFATASE"/>
    <property type="match status" value="1"/>
</dbReference>
<evidence type="ECO:0000256" key="4">
    <source>
        <dbReference type="SAM" id="SignalP"/>
    </source>
</evidence>
<keyword evidence="2" id="KW-0479">Metal-binding</keyword>
<sequence length="601" mass="67500">MVSTKTARCQFLIVLTLSVFLQVEIVNSSLIKNQLPHIILIIADDLGYNDVSFHGSQQIPTPNLDLLAYSGVILNSYYVSPICTPSRSALFTGKHPVHTGMQHNVIYGTTPYGLPLEEKLLPQYLKDLNYSTHLVGKWHLGHFRRAYTPTCRGFDSHFGHWTGHKDYYDNMAEESGPSAWGYDHRRNFEVSYECWGDYTTDVYTNEAIDIIRNHSQDKNGSPLFLTLSHTAVHSANPYKLLQAPEEDVNKFAHIKDPARRTYAAMVHKLDESVGKVMQALARESMLENSIVIFTTDNGGPAAGFNGNAASNWPLRGVKNTLYEGGVRGVGFIWSPLLKSTPRVSTQMMHIQDWLPTILGAVGTTIPDKLSGKLDGVNLWTTLNDPDIPSPRTEFLHNIDDSYGNEAVRHNEWKLMHGTTYGGKWDNWYGPSGFEPESQSGVKINSLPTIENSTIYDQILSSYSAEAVKSLQIGTITLPNVSTMMKLLNESRIVCEAPRPKENSCELKSGQYCLFNIIKDPCEYTNLASNLPQVVDQLKVIEHRTSYFCEWQTKPKIHSQTKGEMSHSQEVRSSSYEVKGRNGKAVTSFFRQPIKNAVLHHK</sequence>
<dbReference type="InterPro" id="IPR024607">
    <property type="entry name" value="Sulfatase_CS"/>
</dbReference>
<evidence type="ECO:0000256" key="3">
    <source>
        <dbReference type="ARBA" id="ARBA00023180"/>
    </source>
</evidence>
<feature type="chain" id="PRO_5035288444" description="Sulfatase N-terminal domain-containing protein" evidence="4">
    <location>
        <begin position="29"/>
        <end position="601"/>
    </location>
</feature>
<organism evidence="6 7">
    <name type="scientific">Allacma fusca</name>
    <dbReference type="NCBI Taxonomy" id="39272"/>
    <lineage>
        <taxon>Eukaryota</taxon>
        <taxon>Metazoa</taxon>
        <taxon>Ecdysozoa</taxon>
        <taxon>Arthropoda</taxon>
        <taxon>Hexapoda</taxon>
        <taxon>Collembola</taxon>
        <taxon>Symphypleona</taxon>
        <taxon>Sminthuridae</taxon>
        <taxon>Allacma</taxon>
    </lineage>
</organism>
<dbReference type="PROSITE" id="PS00523">
    <property type="entry name" value="SULFATASE_1"/>
    <property type="match status" value="1"/>
</dbReference>
<comment type="caution">
    <text evidence="6">The sequence shown here is derived from an EMBL/GenBank/DDBJ whole genome shotgun (WGS) entry which is preliminary data.</text>
</comment>
<evidence type="ECO:0000256" key="2">
    <source>
        <dbReference type="ARBA" id="ARBA00022723"/>
    </source>
</evidence>
<proteinExistence type="inferred from homology"/>
<dbReference type="InterPro" id="IPR000917">
    <property type="entry name" value="Sulfatase_N"/>
</dbReference>
<dbReference type="GO" id="GO:0008484">
    <property type="term" value="F:sulfuric ester hydrolase activity"/>
    <property type="evidence" value="ECO:0007669"/>
    <property type="project" value="InterPro"/>
</dbReference>
<feature type="domain" description="Sulfatase N-terminal" evidence="5">
    <location>
        <begin position="36"/>
        <end position="362"/>
    </location>
</feature>
<gene>
    <name evidence="6" type="ORF">AFUS01_LOCUS43779</name>
</gene>
<dbReference type="InterPro" id="IPR047115">
    <property type="entry name" value="ARSB"/>
</dbReference>
<dbReference type="PANTHER" id="PTHR10342:SF273">
    <property type="entry name" value="RE14504P"/>
    <property type="match status" value="1"/>
</dbReference>
<keyword evidence="7" id="KW-1185">Reference proteome</keyword>
<dbReference type="GO" id="GO:0046872">
    <property type="term" value="F:metal ion binding"/>
    <property type="evidence" value="ECO:0007669"/>
    <property type="project" value="UniProtKB-KW"/>
</dbReference>
<feature type="signal peptide" evidence="4">
    <location>
        <begin position="1"/>
        <end position="28"/>
    </location>
</feature>
<accession>A0A8J2PRU8</accession>
<evidence type="ECO:0000256" key="1">
    <source>
        <dbReference type="ARBA" id="ARBA00008779"/>
    </source>
</evidence>
<keyword evidence="3" id="KW-0325">Glycoprotein</keyword>
<evidence type="ECO:0000259" key="5">
    <source>
        <dbReference type="Pfam" id="PF00884"/>
    </source>
</evidence>
<dbReference type="OrthoDB" id="103349at2759"/>
<dbReference type="Proteomes" id="UP000708208">
    <property type="component" value="Unassembled WGS sequence"/>
</dbReference>
<evidence type="ECO:0000313" key="7">
    <source>
        <dbReference type="Proteomes" id="UP000708208"/>
    </source>
</evidence>
<dbReference type="AlphaFoldDB" id="A0A8J2PRU8"/>
<comment type="similarity">
    <text evidence="1">Belongs to the sulfatase family.</text>
</comment>
<reference evidence="6" key="1">
    <citation type="submission" date="2021-06" db="EMBL/GenBank/DDBJ databases">
        <authorList>
            <person name="Hodson N. C."/>
            <person name="Mongue J. A."/>
            <person name="Jaron S. K."/>
        </authorList>
    </citation>
    <scope>NUCLEOTIDE SEQUENCE</scope>
</reference>
<evidence type="ECO:0000313" key="6">
    <source>
        <dbReference type="EMBL" id="CAG7834255.1"/>
    </source>
</evidence>
<dbReference type="CDD" id="cd16029">
    <property type="entry name" value="4-S"/>
    <property type="match status" value="1"/>
</dbReference>
<dbReference type="EMBL" id="CAJVCH010570173">
    <property type="protein sequence ID" value="CAG7834255.1"/>
    <property type="molecule type" value="Genomic_DNA"/>
</dbReference>
<protein>
    <recommendedName>
        <fullName evidence="5">Sulfatase N-terminal domain-containing protein</fullName>
    </recommendedName>
</protein>
<keyword evidence="4" id="KW-0732">Signal</keyword>
<name>A0A8J2PRU8_9HEXA</name>